<dbReference type="InterPro" id="IPR052797">
    <property type="entry name" value="RegFact_GeneExpr_CellDeath"/>
</dbReference>
<evidence type="ECO:0000259" key="2">
    <source>
        <dbReference type="PROSITE" id="PS50157"/>
    </source>
</evidence>
<reference evidence="3 4" key="1">
    <citation type="submission" date="2019-01" db="EMBL/GenBank/DDBJ databases">
        <authorList>
            <person name="Sayadi A."/>
        </authorList>
    </citation>
    <scope>NUCLEOTIDE SEQUENCE [LARGE SCALE GENOMIC DNA]</scope>
</reference>
<dbReference type="PROSITE" id="PS00028">
    <property type="entry name" value="ZINC_FINGER_C2H2_1"/>
    <property type="match status" value="2"/>
</dbReference>
<dbReference type="InterPro" id="IPR036236">
    <property type="entry name" value="Znf_C2H2_sf"/>
</dbReference>
<dbReference type="Pfam" id="PF21056">
    <property type="entry name" value="ZSWIM1-3_RNaseH-like"/>
    <property type="match status" value="1"/>
</dbReference>
<dbReference type="OrthoDB" id="6775554at2759"/>
<dbReference type="AlphaFoldDB" id="A0A653DNS7"/>
<keyword evidence="1" id="KW-0862">Zinc</keyword>
<evidence type="ECO:0000256" key="1">
    <source>
        <dbReference type="PROSITE-ProRule" id="PRU00042"/>
    </source>
</evidence>
<keyword evidence="4" id="KW-1185">Reference proteome</keyword>
<protein>
    <recommendedName>
        <fullName evidence="2">C2H2-type domain-containing protein</fullName>
    </recommendedName>
</protein>
<dbReference type="EMBL" id="CAACVG010013475">
    <property type="protein sequence ID" value="VEN61886.1"/>
    <property type="molecule type" value="Genomic_DNA"/>
</dbReference>
<dbReference type="Pfam" id="PF00096">
    <property type="entry name" value="zf-C2H2"/>
    <property type="match status" value="1"/>
</dbReference>
<gene>
    <name evidence="3" type="ORF">CALMAC_LOCUS19174</name>
</gene>
<dbReference type="PANTHER" id="PTHR33936:SF24">
    <property type="entry name" value="C2H2-TYPE DOMAIN-CONTAINING PROTEIN"/>
    <property type="match status" value="1"/>
</dbReference>
<dbReference type="Gene3D" id="3.30.160.60">
    <property type="entry name" value="Classic Zinc Finger"/>
    <property type="match status" value="1"/>
</dbReference>
<feature type="domain" description="C2H2-type" evidence="2">
    <location>
        <begin position="45"/>
        <end position="75"/>
    </location>
</feature>
<dbReference type="Proteomes" id="UP000410492">
    <property type="component" value="Unassembled WGS sequence"/>
</dbReference>
<dbReference type="GO" id="GO:0008270">
    <property type="term" value="F:zinc ion binding"/>
    <property type="evidence" value="ECO:0007669"/>
    <property type="project" value="UniProtKB-KW"/>
</dbReference>
<evidence type="ECO:0000313" key="4">
    <source>
        <dbReference type="Proteomes" id="UP000410492"/>
    </source>
</evidence>
<dbReference type="PANTHER" id="PTHR33936">
    <property type="entry name" value="PROTEIN CBG17840"/>
    <property type="match status" value="1"/>
</dbReference>
<accession>A0A653DNS7</accession>
<dbReference type="PROSITE" id="PS50157">
    <property type="entry name" value="ZINC_FINGER_C2H2_2"/>
    <property type="match status" value="2"/>
</dbReference>
<dbReference type="SUPFAM" id="SSF57667">
    <property type="entry name" value="beta-beta-alpha zinc fingers"/>
    <property type="match status" value="1"/>
</dbReference>
<evidence type="ECO:0000313" key="3">
    <source>
        <dbReference type="EMBL" id="VEN61886.1"/>
    </source>
</evidence>
<feature type="non-terminal residue" evidence="3">
    <location>
        <position position="348"/>
    </location>
</feature>
<keyword evidence="1" id="KW-0863">Zinc-finger</keyword>
<feature type="domain" description="C2H2-type" evidence="2">
    <location>
        <begin position="3"/>
        <end position="31"/>
    </location>
</feature>
<dbReference type="SMART" id="SM00355">
    <property type="entry name" value="ZnF_C2H2"/>
    <property type="match status" value="2"/>
</dbReference>
<proteinExistence type="predicted"/>
<sequence>MAVFCSQCEKPFSRQSTLNRHLREVHNLKSSVVSYDPRNSRYKNFICGEENCNSSFINCQNLREHLYEAHKIEKSSVQEMDFLSMPDFETWFKQKQKDTVTNFYLKTTLKGQIYETSYFYCNRSGKVHTQQNSPKKRSTKSQGSCKMNKFCTSQIILKRNVQTNKCSIQYFYQHYGHETEVQHVRIPKVDRESIASKLIFGVSVSNLLNTSRNAVGVEDKLNRVDPLVRKDINNIKSAYNIDISDGCRHKDDATSVHLFVSEYSKSNLNPVVYYKPQGHVCCEFNLEEKDFCIILLTQSQREVLKTFGNNIISIDGTHRLNSYNFEMTTVMVIDEFGEGFPVACMYSN</sequence>
<dbReference type="InterPro" id="IPR013087">
    <property type="entry name" value="Znf_C2H2_type"/>
</dbReference>
<organism evidence="3 4">
    <name type="scientific">Callosobruchus maculatus</name>
    <name type="common">Southern cowpea weevil</name>
    <name type="synonym">Pulse bruchid</name>
    <dbReference type="NCBI Taxonomy" id="64391"/>
    <lineage>
        <taxon>Eukaryota</taxon>
        <taxon>Metazoa</taxon>
        <taxon>Ecdysozoa</taxon>
        <taxon>Arthropoda</taxon>
        <taxon>Hexapoda</taxon>
        <taxon>Insecta</taxon>
        <taxon>Pterygota</taxon>
        <taxon>Neoptera</taxon>
        <taxon>Endopterygota</taxon>
        <taxon>Coleoptera</taxon>
        <taxon>Polyphaga</taxon>
        <taxon>Cucujiformia</taxon>
        <taxon>Chrysomeloidea</taxon>
        <taxon>Chrysomelidae</taxon>
        <taxon>Bruchinae</taxon>
        <taxon>Bruchini</taxon>
        <taxon>Callosobruchus</taxon>
    </lineage>
</organism>
<dbReference type="InterPro" id="IPR048324">
    <property type="entry name" value="ZSWIM1-3_RNaseH-like"/>
</dbReference>
<name>A0A653DNS7_CALMS</name>
<keyword evidence="1" id="KW-0479">Metal-binding</keyword>